<dbReference type="InterPro" id="IPR001750">
    <property type="entry name" value="ND/Mrp_TM"/>
</dbReference>
<keyword evidence="11 18" id="KW-0249">Electron transport</keyword>
<dbReference type="GO" id="GO:0005743">
    <property type="term" value="C:mitochondrial inner membrane"/>
    <property type="evidence" value="ECO:0007669"/>
    <property type="project" value="UniProtKB-SubCell"/>
</dbReference>
<dbReference type="PRINTS" id="PR01436">
    <property type="entry name" value="NADHDHGNASE2"/>
</dbReference>
<evidence type="ECO:0000256" key="4">
    <source>
        <dbReference type="ARBA" id="ARBA00012944"/>
    </source>
</evidence>
<evidence type="ECO:0000259" key="20">
    <source>
        <dbReference type="Pfam" id="PF00361"/>
    </source>
</evidence>
<keyword evidence="16 18" id="KW-0472">Membrane</keyword>
<evidence type="ECO:0000256" key="17">
    <source>
        <dbReference type="ARBA" id="ARBA00049551"/>
    </source>
</evidence>
<keyword evidence="9 18" id="KW-0999">Mitochondrion inner membrane</keyword>
<evidence type="ECO:0000256" key="5">
    <source>
        <dbReference type="ARBA" id="ARBA00021008"/>
    </source>
</evidence>
<evidence type="ECO:0000313" key="21">
    <source>
        <dbReference type="EMBL" id="QFG40075.1"/>
    </source>
</evidence>
<geneLocation type="mitochondrion" evidence="21"/>
<reference evidence="21" key="1">
    <citation type="journal article" date="2019" name="Ecol. Evol.">
        <title>The complete mitochondrial genomes of two vent squat lobsters, Munidopsis lauensis and M. verrilli: Novel gene arrangements and phylogenetic implications.</title>
        <authorList>
            <person name="Sun S.E."/>
            <person name="Sha Z."/>
            <person name="Wang Y."/>
        </authorList>
    </citation>
    <scope>NUCLEOTIDE SEQUENCE</scope>
</reference>
<keyword evidence="14 18" id="KW-0830">Ubiquinone</keyword>
<keyword evidence="13 18" id="KW-0520">NAD</keyword>
<feature type="chain" id="PRO_5023826190" description="NADH-ubiquinone oxidoreductase chain 2" evidence="19">
    <location>
        <begin position="22"/>
        <end position="334"/>
    </location>
</feature>
<evidence type="ECO:0000256" key="3">
    <source>
        <dbReference type="ARBA" id="ARBA00007012"/>
    </source>
</evidence>
<feature type="transmembrane region" description="Helical" evidence="18">
    <location>
        <begin position="170"/>
        <end position="188"/>
    </location>
</feature>
<keyword evidence="10 18" id="KW-1278">Translocase</keyword>
<evidence type="ECO:0000256" key="11">
    <source>
        <dbReference type="ARBA" id="ARBA00022982"/>
    </source>
</evidence>
<dbReference type="Pfam" id="PF00361">
    <property type="entry name" value="Proton_antipo_M"/>
    <property type="match status" value="2"/>
</dbReference>
<dbReference type="EC" id="7.1.1.2" evidence="4 18"/>
<keyword evidence="6" id="KW-0813">Transport</keyword>
<feature type="transmembrane region" description="Helical" evidence="18">
    <location>
        <begin position="311"/>
        <end position="333"/>
    </location>
</feature>
<dbReference type="PANTHER" id="PTHR46552:SF1">
    <property type="entry name" value="NADH-UBIQUINONE OXIDOREDUCTASE CHAIN 2"/>
    <property type="match status" value="1"/>
</dbReference>
<dbReference type="EMBL" id="MH717895">
    <property type="protein sequence ID" value="QFG40075.1"/>
    <property type="molecule type" value="Genomic_DNA"/>
</dbReference>
<dbReference type="InterPro" id="IPR050175">
    <property type="entry name" value="Complex_I_Subunit_2"/>
</dbReference>
<sequence length="334" mass="37345">MYLSPLNILFFLTLTLGTSLALSSSSWFSAWAGLELNLLSFIPLLISSKSRYSSEAALKYFLIQALGSAFIVFSSALLLFSPNLFSISMTSALLLKLGATPFHFWFTQIMESLMWPQAIIMMTIQKMAPIFLLACLSATYSTMWLLLLSSGFSALVSALGGMNQTSLRKIMAFSSINHLAWMLAASVVSEVALFLYFSFYCFISTSVALMFFFQQSFHFSHITNQATYFPTMKIFTFSALLSLGGLPPLIGFFPKWMMIQSLLNMNLYLLLSVLLLSSLITLYFYIRMMFLSLVISTPSLKLNPTTKSPLLLFYPAITTLNLLGLMVPCYFTAV</sequence>
<comment type="subcellular location">
    <subcellularLocation>
        <location evidence="2 18">Mitochondrion inner membrane</location>
        <topology evidence="2 18">Multi-pass membrane protein</topology>
    </subcellularLocation>
</comment>
<feature type="transmembrane region" description="Helical" evidence="18">
    <location>
        <begin position="86"/>
        <end position="106"/>
    </location>
</feature>
<comment type="catalytic activity">
    <reaction evidence="17 18">
        <text>a ubiquinone + NADH + 5 H(+)(in) = a ubiquinol + NAD(+) + 4 H(+)(out)</text>
        <dbReference type="Rhea" id="RHEA:29091"/>
        <dbReference type="Rhea" id="RHEA-COMP:9565"/>
        <dbReference type="Rhea" id="RHEA-COMP:9566"/>
        <dbReference type="ChEBI" id="CHEBI:15378"/>
        <dbReference type="ChEBI" id="CHEBI:16389"/>
        <dbReference type="ChEBI" id="CHEBI:17976"/>
        <dbReference type="ChEBI" id="CHEBI:57540"/>
        <dbReference type="ChEBI" id="CHEBI:57945"/>
        <dbReference type="EC" id="7.1.1.2"/>
    </reaction>
</comment>
<feature type="transmembrane region" description="Helical" evidence="18">
    <location>
        <begin position="31"/>
        <end position="48"/>
    </location>
</feature>
<feature type="transmembrane region" description="Helical" evidence="18">
    <location>
        <begin position="265"/>
        <end position="286"/>
    </location>
</feature>
<accession>A0A5J6UPE8</accession>
<feature type="signal peptide" evidence="19">
    <location>
        <begin position="1"/>
        <end position="21"/>
    </location>
</feature>
<dbReference type="GO" id="GO:0008137">
    <property type="term" value="F:NADH dehydrogenase (ubiquinone) activity"/>
    <property type="evidence" value="ECO:0007669"/>
    <property type="project" value="UniProtKB-EC"/>
</dbReference>
<feature type="transmembrane region" description="Helical" evidence="18">
    <location>
        <begin position="194"/>
        <end position="213"/>
    </location>
</feature>
<feature type="domain" description="NADH:quinone oxidoreductase/Mrp antiporter transmembrane" evidence="20">
    <location>
        <begin position="84"/>
        <end position="281"/>
    </location>
</feature>
<evidence type="ECO:0000256" key="15">
    <source>
        <dbReference type="ARBA" id="ARBA00023128"/>
    </source>
</evidence>
<evidence type="ECO:0000256" key="10">
    <source>
        <dbReference type="ARBA" id="ARBA00022967"/>
    </source>
</evidence>
<keyword evidence="8 18" id="KW-0812">Transmembrane</keyword>
<evidence type="ECO:0000256" key="18">
    <source>
        <dbReference type="RuleBase" id="RU003403"/>
    </source>
</evidence>
<evidence type="ECO:0000256" key="16">
    <source>
        <dbReference type="ARBA" id="ARBA00023136"/>
    </source>
</evidence>
<dbReference type="GO" id="GO:0006120">
    <property type="term" value="P:mitochondrial electron transport, NADH to ubiquinone"/>
    <property type="evidence" value="ECO:0007669"/>
    <property type="project" value="InterPro"/>
</dbReference>
<keyword evidence="7 18" id="KW-0679">Respiratory chain</keyword>
<dbReference type="InterPro" id="IPR003917">
    <property type="entry name" value="NADH_UbQ_OxRdtase_chain2"/>
</dbReference>
<evidence type="ECO:0000256" key="19">
    <source>
        <dbReference type="SAM" id="SignalP"/>
    </source>
</evidence>
<evidence type="ECO:0000256" key="1">
    <source>
        <dbReference type="ARBA" id="ARBA00003257"/>
    </source>
</evidence>
<proteinExistence type="inferred from homology"/>
<comment type="function">
    <text evidence="18">Core subunit of the mitochondrial membrane respiratory chain NADH dehydrogenase (Complex I) which catalyzes electron transfer from NADH through the respiratory chain, using ubiquinone as an electron acceptor. Essential for the catalytic activity and assembly of complex I.</text>
</comment>
<organism evidence="21">
    <name type="scientific">Munidopsis lauensis</name>
    <dbReference type="NCBI Taxonomy" id="418534"/>
    <lineage>
        <taxon>Eukaryota</taxon>
        <taxon>Metazoa</taxon>
        <taxon>Ecdysozoa</taxon>
        <taxon>Arthropoda</taxon>
        <taxon>Crustacea</taxon>
        <taxon>Multicrustacea</taxon>
        <taxon>Malacostraca</taxon>
        <taxon>Eumalacostraca</taxon>
        <taxon>Eucarida</taxon>
        <taxon>Decapoda</taxon>
        <taxon>Pleocyemata</taxon>
        <taxon>Anomura</taxon>
        <taxon>Galatheoidea</taxon>
        <taxon>Munidopsidae</taxon>
        <taxon>Munidopsis</taxon>
    </lineage>
</organism>
<name>A0A5J6UPE8_9EUCA</name>
<evidence type="ECO:0000256" key="14">
    <source>
        <dbReference type="ARBA" id="ARBA00023075"/>
    </source>
</evidence>
<feature type="transmembrane region" description="Helical" evidence="18">
    <location>
        <begin position="60"/>
        <end position="80"/>
    </location>
</feature>
<evidence type="ECO:0000256" key="2">
    <source>
        <dbReference type="ARBA" id="ARBA00004448"/>
    </source>
</evidence>
<evidence type="ECO:0000256" key="6">
    <source>
        <dbReference type="ARBA" id="ARBA00022448"/>
    </source>
</evidence>
<feature type="domain" description="NADH:quinone oxidoreductase/Mrp antiporter transmembrane" evidence="20">
    <location>
        <begin position="24"/>
        <end position="79"/>
    </location>
</feature>
<protein>
    <recommendedName>
        <fullName evidence="5 18">NADH-ubiquinone oxidoreductase chain 2</fullName>
        <ecNumber evidence="4 18">7.1.1.2</ecNumber>
    </recommendedName>
</protein>
<keyword evidence="12 18" id="KW-1133">Transmembrane helix</keyword>
<evidence type="ECO:0000256" key="7">
    <source>
        <dbReference type="ARBA" id="ARBA00022660"/>
    </source>
</evidence>
<evidence type="ECO:0000256" key="8">
    <source>
        <dbReference type="ARBA" id="ARBA00022692"/>
    </source>
</evidence>
<comment type="function">
    <text evidence="1">Core subunit of the mitochondrial membrane respiratory chain NADH dehydrogenase (Complex I) that is believed to belong to the minimal assembly required for catalysis. Complex I functions in the transfer of electrons from NADH to the respiratory chain. The immediate electron acceptor for the enzyme is believed to be ubiquinone.</text>
</comment>
<comment type="similarity">
    <text evidence="3 18">Belongs to the complex I subunit 2 family.</text>
</comment>
<dbReference type="AlphaFoldDB" id="A0A5J6UPE8"/>
<keyword evidence="15 18" id="KW-0496">Mitochondrion</keyword>
<keyword evidence="19" id="KW-0732">Signal</keyword>
<feature type="transmembrane region" description="Helical" evidence="18">
    <location>
        <begin position="234"/>
        <end position="253"/>
    </location>
</feature>
<dbReference type="PANTHER" id="PTHR46552">
    <property type="entry name" value="NADH-UBIQUINONE OXIDOREDUCTASE CHAIN 2"/>
    <property type="match status" value="1"/>
</dbReference>
<gene>
    <name evidence="21" type="primary">ND2</name>
</gene>
<feature type="transmembrane region" description="Helical" evidence="18">
    <location>
        <begin position="118"/>
        <end position="139"/>
    </location>
</feature>
<evidence type="ECO:0000256" key="9">
    <source>
        <dbReference type="ARBA" id="ARBA00022792"/>
    </source>
</evidence>
<evidence type="ECO:0000256" key="12">
    <source>
        <dbReference type="ARBA" id="ARBA00022989"/>
    </source>
</evidence>
<evidence type="ECO:0000256" key="13">
    <source>
        <dbReference type="ARBA" id="ARBA00023027"/>
    </source>
</evidence>